<protein>
    <submittedName>
        <fullName evidence="6">TetR family transcriptional regulator</fullName>
    </submittedName>
</protein>
<evidence type="ECO:0000313" key="6">
    <source>
        <dbReference type="EMBL" id="AXB43145.1"/>
    </source>
</evidence>
<evidence type="ECO:0000256" key="4">
    <source>
        <dbReference type="PROSITE-ProRule" id="PRU00335"/>
    </source>
</evidence>
<dbReference type="GO" id="GO:0003677">
    <property type="term" value="F:DNA binding"/>
    <property type="evidence" value="ECO:0007669"/>
    <property type="project" value="UniProtKB-UniRule"/>
</dbReference>
<dbReference type="AlphaFoldDB" id="A0A344L521"/>
<dbReference type="PANTHER" id="PTHR47506">
    <property type="entry name" value="TRANSCRIPTIONAL REGULATORY PROTEIN"/>
    <property type="match status" value="1"/>
</dbReference>
<dbReference type="EMBL" id="CP015163">
    <property type="protein sequence ID" value="AXB43145.1"/>
    <property type="molecule type" value="Genomic_DNA"/>
</dbReference>
<evidence type="ECO:0000259" key="5">
    <source>
        <dbReference type="PROSITE" id="PS50977"/>
    </source>
</evidence>
<evidence type="ECO:0000256" key="1">
    <source>
        <dbReference type="ARBA" id="ARBA00023015"/>
    </source>
</evidence>
<keyword evidence="3" id="KW-0804">Transcription</keyword>
<evidence type="ECO:0000256" key="3">
    <source>
        <dbReference type="ARBA" id="ARBA00023163"/>
    </source>
</evidence>
<proteinExistence type="predicted"/>
<keyword evidence="7" id="KW-1185">Reference proteome</keyword>
<dbReference type="InterPro" id="IPR001647">
    <property type="entry name" value="HTH_TetR"/>
</dbReference>
<gene>
    <name evidence="6" type="ORF">A4R43_11770</name>
</gene>
<dbReference type="InterPro" id="IPR036271">
    <property type="entry name" value="Tet_transcr_reg_TetR-rel_C_sf"/>
</dbReference>
<feature type="domain" description="HTH tetR-type" evidence="5">
    <location>
        <begin position="4"/>
        <end position="64"/>
    </location>
</feature>
<dbReference type="Gene3D" id="1.10.357.10">
    <property type="entry name" value="Tetracycline Repressor, domain 2"/>
    <property type="match status" value="1"/>
</dbReference>
<evidence type="ECO:0000256" key="2">
    <source>
        <dbReference type="ARBA" id="ARBA00023125"/>
    </source>
</evidence>
<dbReference type="SUPFAM" id="SSF46689">
    <property type="entry name" value="Homeodomain-like"/>
    <property type="match status" value="1"/>
</dbReference>
<dbReference type="InterPro" id="IPR009057">
    <property type="entry name" value="Homeodomain-like_sf"/>
</dbReference>
<accession>A0A344L521</accession>
<dbReference type="PRINTS" id="PR00455">
    <property type="entry name" value="HTHTETR"/>
</dbReference>
<keyword evidence="2 4" id="KW-0238">DNA-binding</keyword>
<sequence>MEDEVAAGLVLDAAEELFYGRGIQAVGMDAVRARSGVSLKRLYRLFASKDDLVEAYLTRRDERWHGRLREHVSAAGEPVARVLAVFDWLAIWFAEPDFRGCAFINSYGELGTTSERIAAISRAHKGRFHAYVESLAADAGLSAEVAAQLVLLAEGAMVVAGMETGAAPGTAPAADARRAAETLLRPGAWPS</sequence>
<feature type="DNA-binding region" description="H-T-H motif" evidence="4">
    <location>
        <begin position="27"/>
        <end position="46"/>
    </location>
</feature>
<name>A0A344L521_9PSEU</name>
<dbReference type="SUPFAM" id="SSF48498">
    <property type="entry name" value="Tetracyclin repressor-like, C-terminal domain"/>
    <property type="match status" value="1"/>
</dbReference>
<reference evidence="6 7" key="1">
    <citation type="submission" date="2016-04" db="EMBL/GenBank/DDBJ databases">
        <title>Complete genome sequence and analysis of deep-sea sediment isolate, Amycolatopsis sp. WP1.</title>
        <authorList>
            <person name="Wang H."/>
            <person name="Chen S."/>
            <person name="Wu Q."/>
        </authorList>
    </citation>
    <scope>NUCLEOTIDE SEQUENCE [LARGE SCALE GENOMIC DNA]</scope>
    <source>
        <strain evidence="6 7">WP1</strain>
    </source>
</reference>
<keyword evidence="1" id="KW-0805">Transcription regulation</keyword>
<dbReference type="Pfam" id="PF00440">
    <property type="entry name" value="TetR_N"/>
    <property type="match status" value="1"/>
</dbReference>
<evidence type="ECO:0000313" key="7">
    <source>
        <dbReference type="Proteomes" id="UP000250434"/>
    </source>
</evidence>
<dbReference type="OrthoDB" id="4214267at2"/>
<organism evidence="6 7">
    <name type="scientific">Amycolatopsis albispora</name>
    <dbReference type="NCBI Taxonomy" id="1804986"/>
    <lineage>
        <taxon>Bacteria</taxon>
        <taxon>Bacillati</taxon>
        <taxon>Actinomycetota</taxon>
        <taxon>Actinomycetes</taxon>
        <taxon>Pseudonocardiales</taxon>
        <taxon>Pseudonocardiaceae</taxon>
        <taxon>Amycolatopsis</taxon>
    </lineage>
</organism>
<dbReference type="PANTHER" id="PTHR47506:SF3">
    <property type="entry name" value="HTH-TYPE TRANSCRIPTIONAL REGULATOR LMRA"/>
    <property type="match status" value="1"/>
</dbReference>
<dbReference type="RefSeq" id="WP_113692390.1">
    <property type="nucleotide sequence ID" value="NZ_CP015163.1"/>
</dbReference>
<dbReference type="PROSITE" id="PS50977">
    <property type="entry name" value="HTH_TETR_2"/>
    <property type="match status" value="1"/>
</dbReference>
<dbReference type="Proteomes" id="UP000250434">
    <property type="component" value="Chromosome"/>
</dbReference>
<dbReference type="KEGG" id="aab:A4R43_11770"/>